<evidence type="ECO:0000256" key="2">
    <source>
        <dbReference type="ARBA" id="ARBA00011085"/>
    </source>
</evidence>
<keyword evidence="8 12" id="KW-0675">Receptor</keyword>
<feature type="transmembrane region" description="Helical" evidence="11">
    <location>
        <begin position="143"/>
        <end position="161"/>
    </location>
</feature>
<keyword evidence="5 11" id="KW-1133">Transmembrane helix</keyword>
<comment type="subcellular location">
    <subcellularLocation>
        <location evidence="1">Membrane</location>
        <topology evidence="1">Multi-pass membrane protein</topology>
    </subcellularLocation>
</comment>
<keyword evidence="6" id="KW-0297">G-protein coupled receptor</keyword>
<evidence type="ECO:0000256" key="4">
    <source>
        <dbReference type="ARBA" id="ARBA00022692"/>
    </source>
</evidence>
<dbReference type="PANTHER" id="PTHR28097:SF1">
    <property type="entry name" value="PHEROMONE A FACTOR RECEPTOR"/>
    <property type="match status" value="1"/>
</dbReference>
<evidence type="ECO:0000256" key="10">
    <source>
        <dbReference type="SAM" id="MobiDB-lite"/>
    </source>
</evidence>
<dbReference type="InterPro" id="IPR001499">
    <property type="entry name" value="GPCR_STE3"/>
</dbReference>
<dbReference type="PANTHER" id="PTHR28097">
    <property type="entry name" value="PHEROMONE A FACTOR RECEPTOR"/>
    <property type="match status" value="1"/>
</dbReference>
<evidence type="ECO:0000313" key="13">
    <source>
        <dbReference type="Proteomes" id="UP000824998"/>
    </source>
</evidence>
<dbReference type="EMBL" id="MU251356">
    <property type="protein sequence ID" value="KAG9239748.1"/>
    <property type="molecule type" value="Genomic_DNA"/>
</dbReference>
<dbReference type="GO" id="GO:0000750">
    <property type="term" value="P:pheromone-dependent signal transduction involved in conjugation with cellular fusion"/>
    <property type="evidence" value="ECO:0007669"/>
    <property type="project" value="TreeGrafter"/>
</dbReference>
<evidence type="ECO:0000256" key="5">
    <source>
        <dbReference type="ARBA" id="ARBA00022989"/>
    </source>
</evidence>
<evidence type="ECO:0000256" key="8">
    <source>
        <dbReference type="ARBA" id="ARBA00023170"/>
    </source>
</evidence>
<dbReference type="OrthoDB" id="2874149at2759"/>
<keyword evidence="9" id="KW-0807">Transducer</keyword>
<accession>A0A9P7YVA9</accession>
<evidence type="ECO:0000256" key="3">
    <source>
        <dbReference type="ARBA" id="ARBA00022507"/>
    </source>
</evidence>
<keyword evidence="4 11" id="KW-0812">Transmembrane</keyword>
<feature type="compositionally biased region" description="Basic and acidic residues" evidence="10">
    <location>
        <begin position="391"/>
        <end position="416"/>
    </location>
</feature>
<feature type="region of interest" description="Disordered" evidence="10">
    <location>
        <begin position="240"/>
        <end position="287"/>
    </location>
</feature>
<name>A0A9P7YVA9_9HELO</name>
<protein>
    <submittedName>
        <fullName evidence="12">Pheromone a factor receptor</fullName>
    </submittedName>
</protein>
<dbReference type="AlphaFoldDB" id="A0A9P7YVA9"/>
<evidence type="ECO:0000256" key="6">
    <source>
        <dbReference type="ARBA" id="ARBA00023040"/>
    </source>
</evidence>
<keyword evidence="3" id="KW-0589">Pheromone response</keyword>
<evidence type="ECO:0000256" key="7">
    <source>
        <dbReference type="ARBA" id="ARBA00023136"/>
    </source>
</evidence>
<feature type="region of interest" description="Disordered" evidence="10">
    <location>
        <begin position="343"/>
        <end position="363"/>
    </location>
</feature>
<organism evidence="12 13">
    <name type="scientific">Amylocarpus encephaloides</name>
    <dbReference type="NCBI Taxonomy" id="45428"/>
    <lineage>
        <taxon>Eukaryota</taxon>
        <taxon>Fungi</taxon>
        <taxon>Dikarya</taxon>
        <taxon>Ascomycota</taxon>
        <taxon>Pezizomycotina</taxon>
        <taxon>Leotiomycetes</taxon>
        <taxon>Helotiales</taxon>
        <taxon>Helotiales incertae sedis</taxon>
        <taxon>Amylocarpus</taxon>
    </lineage>
</organism>
<keyword evidence="13" id="KW-1185">Reference proteome</keyword>
<evidence type="ECO:0000313" key="12">
    <source>
        <dbReference type="EMBL" id="KAG9239748.1"/>
    </source>
</evidence>
<sequence length="449" mass="49541">MGNSTNILVGNVTANSTGLFIDPHNLVNPANAIVMPTFGIIAIMMCYLPLRDFFRLLIGLTTHRKIISCTLASTGSGMSSKYFIKLSIIGITSILIWGPIQMFYASLNWPRPLHPYNFAAIHQPEKWNQIIFLPTSLNGQLQYNGWAGIAMSFMIYAYFGFNSEAINTYRGWLVKCGLGKIWPSLKEPRISVQRSRDGSQDSRRTSLSEKLDLVGKAMRFFDGGRKDSLATTTTGVGSTIARFSESGRKDSQATISTGMNTDPDAITPLPEIPEAPSPHLYSSPVEPSPPAKRLFFSVFRTHLNLPFHLFGSSPQSSGRSADTSPTHACATCGRHQNADLEAQNPRPITAPSGPPNSSFVQHDKNRPVLRTNIWSETGQFFEAISKGHEKIHREKEKEEGKDKMGTKPYRGKEKMELGNQKDGTAGVANAVIVEHALERRESEVNIKTG</sequence>
<dbReference type="GO" id="GO:0005886">
    <property type="term" value="C:plasma membrane"/>
    <property type="evidence" value="ECO:0007669"/>
    <property type="project" value="TreeGrafter"/>
</dbReference>
<feature type="transmembrane region" description="Helical" evidence="11">
    <location>
        <begin position="32"/>
        <end position="50"/>
    </location>
</feature>
<comment type="similarity">
    <text evidence="2">Belongs to the G-protein coupled receptor 4 family.</text>
</comment>
<evidence type="ECO:0000256" key="11">
    <source>
        <dbReference type="SAM" id="Phobius"/>
    </source>
</evidence>
<reference evidence="12" key="1">
    <citation type="journal article" date="2021" name="IMA Fungus">
        <title>Genomic characterization of three marine fungi, including Emericellopsis atlantica sp. nov. with signatures of a generalist lifestyle and marine biomass degradation.</title>
        <authorList>
            <person name="Hagestad O.C."/>
            <person name="Hou L."/>
            <person name="Andersen J.H."/>
            <person name="Hansen E.H."/>
            <person name="Altermark B."/>
            <person name="Li C."/>
            <person name="Kuhnert E."/>
            <person name="Cox R.J."/>
            <person name="Crous P.W."/>
            <person name="Spatafora J.W."/>
            <person name="Lail K."/>
            <person name="Amirebrahimi M."/>
            <person name="Lipzen A."/>
            <person name="Pangilinan J."/>
            <person name="Andreopoulos W."/>
            <person name="Hayes R.D."/>
            <person name="Ng V."/>
            <person name="Grigoriev I.V."/>
            <person name="Jackson S.A."/>
            <person name="Sutton T.D.S."/>
            <person name="Dobson A.D.W."/>
            <person name="Rama T."/>
        </authorList>
    </citation>
    <scope>NUCLEOTIDE SEQUENCE</scope>
    <source>
        <strain evidence="12">TRa018bII</strain>
    </source>
</reference>
<evidence type="ECO:0000256" key="1">
    <source>
        <dbReference type="ARBA" id="ARBA00004141"/>
    </source>
</evidence>
<keyword evidence="7 11" id="KW-0472">Membrane</keyword>
<feature type="region of interest" description="Disordered" evidence="10">
    <location>
        <begin position="391"/>
        <end position="422"/>
    </location>
</feature>
<comment type="caution">
    <text evidence="12">The sequence shown here is derived from an EMBL/GenBank/DDBJ whole genome shotgun (WGS) entry which is preliminary data.</text>
</comment>
<dbReference type="Pfam" id="PF02076">
    <property type="entry name" value="STE3"/>
    <property type="match status" value="1"/>
</dbReference>
<dbReference type="GO" id="GO:0004932">
    <property type="term" value="F:mating-type factor pheromone receptor activity"/>
    <property type="evidence" value="ECO:0007669"/>
    <property type="project" value="InterPro"/>
</dbReference>
<feature type="transmembrane region" description="Helical" evidence="11">
    <location>
        <begin position="82"/>
        <end position="104"/>
    </location>
</feature>
<dbReference type="Proteomes" id="UP000824998">
    <property type="component" value="Unassembled WGS sequence"/>
</dbReference>
<evidence type="ECO:0000256" key="9">
    <source>
        <dbReference type="ARBA" id="ARBA00023224"/>
    </source>
</evidence>
<gene>
    <name evidence="12" type="ORF">BJ875DRAFT_364922</name>
</gene>
<proteinExistence type="inferred from homology"/>